<reference evidence="4" key="2">
    <citation type="journal article" date="2023" name="Biology">
        <title>Prokaryotic Life Associated with Coal-Fire Gas Vents Revealed by Metagenomics.</title>
        <authorList>
            <person name="Kadnikov V.V."/>
            <person name="Mardanov A.V."/>
            <person name="Beletsky A.V."/>
            <person name="Karnachuk O.V."/>
            <person name="Ravin N.V."/>
        </authorList>
    </citation>
    <scope>NUCLEOTIDE SEQUENCE</scope>
    <source>
        <strain evidence="4">Bu02</strain>
    </source>
</reference>
<sequence length="363" mass="39737">MKGNEAIAEAAIRAGCRFFFGYPITPQNEIPEYMSKRLPEVGGVFLQAESEVSSINMVYGAAGAGGRVLISSSSPGISLMQEGISYLAGSELPCVIVNMSRGGPGLGGIQPSQADYFQATKGGGHGDYRLIVYGPATIQEACNLMMKAFDVADKYRNPVMVLGDGMIGQMMEPVVFPDTSEVRLPEKPWATTGNEGRKSNLISSIILDPEELDAHNWRLQEKYNRIRENEVMYEVAHGDDSEWFLVAYGTVARICRKVMEQARKNGVKVGLIRPITLWPFPDKAFKDVVHKAKGFLCVEMSTGQMVEDVRLAVNGKAPVYFYGRTGGAVPNPKSVEKRLYEMISGKTPVVSDYWEKRGGGAAE</sequence>
<dbReference type="CDD" id="cd07034">
    <property type="entry name" value="TPP_PYR_PFOR_IOR-alpha_like"/>
    <property type="match status" value="1"/>
</dbReference>
<dbReference type="Gene3D" id="3.40.50.970">
    <property type="match status" value="1"/>
</dbReference>
<dbReference type="AlphaFoldDB" id="A0AAT9LH72"/>
<evidence type="ECO:0000313" key="4">
    <source>
        <dbReference type="EMBL" id="QUL99543.1"/>
    </source>
</evidence>
<accession>A0AAT9LH72</accession>
<gene>
    <name evidence="4" type="ORF">IMF26_02210</name>
</gene>
<evidence type="ECO:0000259" key="3">
    <source>
        <dbReference type="Pfam" id="PF17147"/>
    </source>
</evidence>
<dbReference type="PANTHER" id="PTHR43088:SF1">
    <property type="entry name" value="SUBUNIT OF PYRUVATE:FLAVODOXIN OXIDOREDUCTASE"/>
    <property type="match status" value="1"/>
</dbReference>
<dbReference type="PANTHER" id="PTHR43088">
    <property type="entry name" value="SUBUNIT OF PYRUVATE:FLAVODOXIN OXIDOREDUCTASE-RELATED"/>
    <property type="match status" value="1"/>
</dbReference>
<dbReference type="Pfam" id="PF17147">
    <property type="entry name" value="PFOR_II"/>
    <property type="match status" value="1"/>
</dbReference>
<dbReference type="GO" id="GO:0016491">
    <property type="term" value="F:oxidoreductase activity"/>
    <property type="evidence" value="ECO:0007669"/>
    <property type="project" value="UniProtKB-KW"/>
</dbReference>
<evidence type="ECO:0000259" key="2">
    <source>
        <dbReference type="Pfam" id="PF01855"/>
    </source>
</evidence>
<feature type="domain" description="Pyruvate flavodoxin/ferredoxin oxidoreductase pyrimidine binding" evidence="2">
    <location>
        <begin position="9"/>
        <end position="188"/>
    </location>
</feature>
<proteinExistence type="predicted"/>
<protein>
    <submittedName>
        <fullName evidence="4">3-methyl-2-oxobutanoate dehydrogenase subunit VorB</fullName>
    </submittedName>
</protein>
<organism evidence="4">
    <name type="scientific">Candidatus Fermentithermobacillus carboniphilus</name>
    <dbReference type="NCBI Taxonomy" id="3085328"/>
    <lineage>
        <taxon>Bacteria</taxon>
        <taxon>Bacillati</taxon>
        <taxon>Bacillota</taxon>
        <taxon>Candidatus Fermentithermobacillia</taxon>
        <taxon>Candidatus Fermentithermobacillales</taxon>
        <taxon>Candidatus Fermentithermobacillaceae</taxon>
        <taxon>Candidatus Fermentithermobacillus</taxon>
    </lineage>
</organism>
<feature type="domain" description="Pyruvate:ferredoxin oxidoreductase core" evidence="3">
    <location>
        <begin position="242"/>
        <end position="334"/>
    </location>
</feature>
<dbReference type="Pfam" id="PF01855">
    <property type="entry name" value="POR_N"/>
    <property type="match status" value="1"/>
</dbReference>
<dbReference type="Gene3D" id="3.40.50.920">
    <property type="match status" value="1"/>
</dbReference>
<dbReference type="SUPFAM" id="SSF52518">
    <property type="entry name" value="Thiamin diphosphate-binding fold (THDP-binding)"/>
    <property type="match status" value="1"/>
</dbReference>
<reference evidence="4" key="1">
    <citation type="submission" date="2020-10" db="EMBL/GenBank/DDBJ databases">
        <authorList>
            <person name="Kadnikov V."/>
            <person name="Beletsky A.V."/>
            <person name="Mardanov A.V."/>
            <person name="Karnachuk O.V."/>
            <person name="Ravin N.V."/>
        </authorList>
    </citation>
    <scope>NUCLEOTIDE SEQUENCE</scope>
    <source>
        <strain evidence="4">Bu02</strain>
    </source>
</reference>
<dbReference type="InterPro" id="IPR002880">
    <property type="entry name" value="Pyrv_Fd/Flavodoxin_OxRdtase_N"/>
</dbReference>
<keyword evidence="1" id="KW-0560">Oxidoreductase</keyword>
<dbReference type="EMBL" id="CP062796">
    <property type="protein sequence ID" value="QUL99543.1"/>
    <property type="molecule type" value="Genomic_DNA"/>
</dbReference>
<dbReference type="InterPro" id="IPR052368">
    <property type="entry name" value="2-oxoacid_oxidoreductase"/>
</dbReference>
<dbReference type="SUPFAM" id="SSF52922">
    <property type="entry name" value="TK C-terminal domain-like"/>
    <property type="match status" value="1"/>
</dbReference>
<evidence type="ECO:0000256" key="1">
    <source>
        <dbReference type="ARBA" id="ARBA00023002"/>
    </source>
</evidence>
<dbReference type="InterPro" id="IPR029061">
    <property type="entry name" value="THDP-binding"/>
</dbReference>
<dbReference type="NCBIfam" id="NF005507">
    <property type="entry name" value="PRK07119.1"/>
    <property type="match status" value="1"/>
</dbReference>
<dbReference type="InterPro" id="IPR009014">
    <property type="entry name" value="Transketo_C/PFOR_II"/>
</dbReference>
<dbReference type="InterPro" id="IPR033412">
    <property type="entry name" value="PFOR_II"/>
</dbReference>
<dbReference type="KEGG" id="fcz:IMF26_02210"/>
<name>A0AAT9LH72_9FIRM</name>